<feature type="compositionally biased region" description="Low complexity" evidence="1">
    <location>
        <begin position="28"/>
        <end position="38"/>
    </location>
</feature>
<dbReference type="AlphaFoldDB" id="B5YM74"/>
<feature type="compositionally biased region" description="Polar residues" evidence="1">
    <location>
        <begin position="178"/>
        <end position="195"/>
    </location>
</feature>
<evidence type="ECO:0000256" key="1">
    <source>
        <dbReference type="SAM" id="MobiDB-lite"/>
    </source>
</evidence>
<dbReference type="PaxDb" id="35128-Thaps25429"/>
<feature type="region of interest" description="Disordered" evidence="1">
    <location>
        <begin position="473"/>
        <end position="568"/>
    </location>
</feature>
<organism evidence="2 3">
    <name type="scientific">Thalassiosira pseudonana</name>
    <name type="common">Marine diatom</name>
    <name type="synonym">Cyclotella nana</name>
    <dbReference type="NCBI Taxonomy" id="35128"/>
    <lineage>
        <taxon>Eukaryota</taxon>
        <taxon>Sar</taxon>
        <taxon>Stramenopiles</taxon>
        <taxon>Ochrophyta</taxon>
        <taxon>Bacillariophyta</taxon>
        <taxon>Coscinodiscophyceae</taxon>
        <taxon>Thalassiosirophycidae</taxon>
        <taxon>Thalassiosirales</taxon>
        <taxon>Thalassiosiraceae</taxon>
        <taxon>Thalassiosira</taxon>
    </lineage>
</organism>
<name>B5YM74_THAPS</name>
<reference evidence="2 3" key="1">
    <citation type="journal article" date="2004" name="Science">
        <title>The genome of the diatom Thalassiosira pseudonana: ecology, evolution, and metabolism.</title>
        <authorList>
            <person name="Armbrust E.V."/>
            <person name="Berges J.A."/>
            <person name="Bowler C."/>
            <person name="Green B.R."/>
            <person name="Martinez D."/>
            <person name="Putnam N.H."/>
            <person name="Zhou S."/>
            <person name="Allen A.E."/>
            <person name="Apt K.E."/>
            <person name="Bechner M."/>
            <person name="Brzezinski M.A."/>
            <person name="Chaal B.K."/>
            <person name="Chiovitti A."/>
            <person name="Davis A.K."/>
            <person name="Demarest M.S."/>
            <person name="Detter J.C."/>
            <person name="Glavina T."/>
            <person name="Goodstein D."/>
            <person name="Hadi M.Z."/>
            <person name="Hellsten U."/>
            <person name="Hildebrand M."/>
            <person name="Jenkins B.D."/>
            <person name="Jurka J."/>
            <person name="Kapitonov V.V."/>
            <person name="Kroger N."/>
            <person name="Lau W.W."/>
            <person name="Lane T.W."/>
            <person name="Larimer F.W."/>
            <person name="Lippmeier J.C."/>
            <person name="Lucas S."/>
            <person name="Medina M."/>
            <person name="Montsant A."/>
            <person name="Obornik M."/>
            <person name="Parker M.S."/>
            <person name="Palenik B."/>
            <person name="Pazour G.J."/>
            <person name="Richardson P.M."/>
            <person name="Rynearson T.A."/>
            <person name="Saito M.A."/>
            <person name="Schwartz D.C."/>
            <person name="Thamatrakoln K."/>
            <person name="Valentin K."/>
            <person name="Vardi A."/>
            <person name="Wilkerson F.P."/>
            <person name="Rokhsar D.S."/>
        </authorList>
    </citation>
    <scope>NUCLEOTIDE SEQUENCE [LARGE SCALE GENOMIC DNA]</scope>
    <source>
        <strain evidence="2 3">CCMP1335</strain>
    </source>
</reference>
<feature type="compositionally biased region" description="Low complexity" evidence="1">
    <location>
        <begin position="217"/>
        <end position="228"/>
    </location>
</feature>
<keyword evidence="3" id="KW-1185">Reference proteome</keyword>
<feature type="compositionally biased region" description="Low complexity" evidence="1">
    <location>
        <begin position="8"/>
        <end position="21"/>
    </location>
</feature>
<feature type="region of interest" description="Disordered" evidence="1">
    <location>
        <begin position="98"/>
        <end position="195"/>
    </location>
</feature>
<dbReference type="KEGG" id="tps:THAPS_25429"/>
<dbReference type="GeneID" id="7450901"/>
<feature type="compositionally biased region" description="Basic and acidic residues" evidence="1">
    <location>
        <begin position="130"/>
        <end position="139"/>
    </location>
</feature>
<feature type="region of interest" description="Disordered" evidence="1">
    <location>
        <begin position="58"/>
        <end position="80"/>
    </location>
</feature>
<dbReference type="EMBL" id="CP001159">
    <property type="protein sequence ID" value="ACI64361.1"/>
    <property type="molecule type" value="Genomic_DNA"/>
</dbReference>
<feature type="compositionally biased region" description="Polar residues" evidence="1">
    <location>
        <begin position="318"/>
        <end position="333"/>
    </location>
</feature>
<feature type="region of interest" description="Disordered" evidence="1">
    <location>
        <begin position="886"/>
        <end position="934"/>
    </location>
</feature>
<dbReference type="Proteomes" id="UP000001449">
    <property type="component" value="Chromosome 18"/>
</dbReference>
<sequence>MTPPPTLSRTITQSRRTSSSSPRHRSHSPSNNNVNNKSKFGKLLELKSTIHHNAKQQLQQRRQQQQRNKRVDWTSSKTNSHARVDCIRRGRLDEAVAHCAPSGEKSARRRSQSLPSADGGSRPTSTTTSRIDRGREFHRSSSTGLEYQSSSTVELNRNREFHRSTSSPGAIMNRQHSRSFQEPTSTKMESNNNANDVELESSLSTLENELENELRRSVSSSTASALSNGRRRSTTRDTSHRLKSQRARSLSVGRSSSSVMRISSHDHEELSRTSRAFVPRETTTQLSPSIRRPSSVDNDRGRNTINSRQAAERGNTYGWGSSSPERSIPNTDGDSMLISPKLQKLKEIKERKAELNKRMERRQHRQSSYHRSLSLSSFTDGEDYKRALSESSNSDGVSVHIDDHVGNNDVSVMACASVPSSTWGTSTAHPTPVTSGDDWLRCVNARANSTASQSNICSDATTASFMEAARRLRSQRGGDCDESRVIDDSTRGNNSQSSFKSSSGGNQGRYRRRVSFTEHSDTKECMPLHQKLHSSFKEEKDDDGSSSTRSPRKSILSKKAETGTSSSRIKKMKALVAEVRSGIKAPLPQEGTSVQQKALLQLQPPPFMPSPHQESKDGDDMSSDIILVNKDVMLPIDEEEPSHIVPSQSEEIAREENDSSSDLSSLFRLPPHLRPTFTFQYQRRADGKESSDTEGTDPTIDTSTHTSTSPSEGDDCTLDSFLSRGNSNKSGKDSKLRRHRLCQKKRNSLLSSLLSFDDASVASKSSQIESAEIATNDTLRPDLLRQYRRMKSLPTPSKQNCRDFKPPPKRYAKSNSMGSTSKDDSSDGIVKKGHLFIPLAIQFDSDDARVSPLKNGTVQKKAVNISKLRGHTLTPPFDDVVKVRNNKVQSFPPPPRPTKHTNSVIPPPPRSPADPPERILYSVDDNAATSAEES</sequence>
<dbReference type="HOGENOM" id="CLU_313657_0_0_1"/>
<feature type="region of interest" description="Disordered" evidence="1">
    <location>
        <begin position="207"/>
        <end position="336"/>
    </location>
</feature>
<feature type="compositionally biased region" description="Basic and acidic residues" evidence="1">
    <location>
        <begin position="515"/>
        <end position="526"/>
    </location>
</feature>
<reference evidence="2 3" key="2">
    <citation type="journal article" date="2008" name="Nature">
        <title>The Phaeodactylum genome reveals the evolutionary history of diatom genomes.</title>
        <authorList>
            <person name="Bowler C."/>
            <person name="Allen A.E."/>
            <person name="Badger J.H."/>
            <person name="Grimwood J."/>
            <person name="Jabbari K."/>
            <person name="Kuo A."/>
            <person name="Maheswari U."/>
            <person name="Martens C."/>
            <person name="Maumus F."/>
            <person name="Otillar R.P."/>
            <person name="Rayko E."/>
            <person name="Salamov A."/>
            <person name="Vandepoele K."/>
            <person name="Beszteri B."/>
            <person name="Gruber A."/>
            <person name="Heijde M."/>
            <person name="Katinka M."/>
            <person name="Mock T."/>
            <person name="Valentin K."/>
            <person name="Verret F."/>
            <person name="Berges J.A."/>
            <person name="Brownlee C."/>
            <person name="Cadoret J.P."/>
            <person name="Chiovitti A."/>
            <person name="Choi C.J."/>
            <person name="Coesel S."/>
            <person name="De Martino A."/>
            <person name="Detter J.C."/>
            <person name="Durkin C."/>
            <person name="Falciatore A."/>
            <person name="Fournet J."/>
            <person name="Haruta M."/>
            <person name="Huysman M.J."/>
            <person name="Jenkins B.D."/>
            <person name="Jiroutova K."/>
            <person name="Jorgensen R.E."/>
            <person name="Joubert Y."/>
            <person name="Kaplan A."/>
            <person name="Kroger N."/>
            <person name="Kroth P.G."/>
            <person name="La Roche J."/>
            <person name="Lindquist E."/>
            <person name="Lommer M."/>
            <person name="Martin-Jezequel V."/>
            <person name="Lopez P.J."/>
            <person name="Lucas S."/>
            <person name="Mangogna M."/>
            <person name="McGinnis K."/>
            <person name="Medlin L.K."/>
            <person name="Montsant A."/>
            <person name="Oudot-Le Secq M.P."/>
            <person name="Napoli C."/>
            <person name="Obornik M."/>
            <person name="Parker M.S."/>
            <person name="Petit J.L."/>
            <person name="Porcel B.M."/>
            <person name="Poulsen N."/>
            <person name="Robison M."/>
            <person name="Rychlewski L."/>
            <person name="Rynearson T.A."/>
            <person name="Schmutz J."/>
            <person name="Shapiro H."/>
            <person name="Siaut M."/>
            <person name="Stanley M."/>
            <person name="Sussman M.R."/>
            <person name="Taylor A.R."/>
            <person name="Vardi A."/>
            <person name="von Dassow P."/>
            <person name="Vyverman W."/>
            <person name="Willis A."/>
            <person name="Wyrwicz L.S."/>
            <person name="Rokhsar D.S."/>
            <person name="Weissenbach J."/>
            <person name="Armbrust E.V."/>
            <person name="Green B.R."/>
            <person name="Van de Peer Y."/>
            <person name="Grigoriev I.V."/>
        </authorList>
    </citation>
    <scope>NUCLEOTIDE SEQUENCE [LARGE SCALE GENOMIC DNA]</scope>
    <source>
        <strain evidence="2 3">CCMP1335</strain>
    </source>
</reference>
<feature type="region of interest" description="Disordered" evidence="1">
    <location>
        <begin position="790"/>
        <end position="828"/>
    </location>
</feature>
<feature type="compositionally biased region" description="Basic and acidic residues" evidence="1">
    <location>
        <begin position="476"/>
        <end position="490"/>
    </location>
</feature>
<feature type="region of interest" description="Disordered" evidence="1">
    <location>
        <begin position="638"/>
        <end position="739"/>
    </location>
</feature>
<feature type="compositionally biased region" description="Basic and acidic residues" evidence="1">
    <location>
        <begin position="263"/>
        <end position="272"/>
    </location>
</feature>
<feature type="compositionally biased region" description="Polar residues" evidence="1">
    <location>
        <begin position="699"/>
        <end position="711"/>
    </location>
</feature>
<dbReference type="InParanoid" id="B5YM74"/>
<evidence type="ECO:0000313" key="2">
    <source>
        <dbReference type="EMBL" id="ACI64361.1"/>
    </source>
</evidence>
<accession>B5YM74</accession>
<feature type="compositionally biased region" description="Polar residues" evidence="1">
    <location>
        <begin position="140"/>
        <end position="155"/>
    </location>
</feature>
<proteinExistence type="predicted"/>
<feature type="region of interest" description="Disordered" evidence="1">
    <location>
        <begin position="1"/>
        <end position="44"/>
    </location>
</feature>
<feature type="compositionally biased region" description="Pro residues" evidence="1">
    <location>
        <begin position="905"/>
        <end position="914"/>
    </location>
</feature>
<feature type="compositionally biased region" description="Low complexity" evidence="1">
    <location>
        <begin position="492"/>
        <end position="504"/>
    </location>
</feature>
<dbReference type="RefSeq" id="XP_002295644.1">
    <property type="nucleotide sequence ID" value="XM_002295608.1"/>
</dbReference>
<protein>
    <submittedName>
        <fullName evidence="2">Uncharacterized protein</fullName>
    </submittedName>
</protein>
<feature type="compositionally biased region" description="Low complexity" evidence="1">
    <location>
        <begin position="247"/>
        <end position="262"/>
    </location>
</feature>
<gene>
    <name evidence="2" type="ORF">THAPS_25429</name>
</gene>
<evidence type="ECO:0000313" key="3">
    <source>
        <dbReference type="Proteomes" id="UP000001449"/>
    </source>
</evidence>